<gene>
    <name evidence="2" type="ORF">SAMN05216298_2458</name>
</gene>
<accession>A0A1G9GW42</accession>
<dbReference type="Proteomes" id="UP000198662">
    <property type="component" value="Unassembled WGS sequence"/>
</dbReference>
<dbReference type="Pfam" id="PF10935">
    <property type="entry name" value="DUF2637"/>
    <property type="match status" value="1"/>
</dbReference>
<evidence type="ECO:0000313" key="3">
    <source>
        <dbReference type="Proteomes" id="UP000198662"/>
    </source>
</evidence>
<keyword evidence="1" id="KW-1133">Transmembrane helix</keyword>
<evidence type="ECO:0000256" key="1">
    <source>
        <dbReference type="SAM" id="Phobius"/>
    </source>
</evidence>
<feature type="transmembrane region" description="Helical" evidence="1">
    <location>
        <begin position="96"/>
        <end position="117"/>
    </location>
</feature>
<dbReference type="RefSeq" id="WP_091048683.1">
    <property type="nucleotide sequence ID" value="NZ_FNGF01000003.1"/>
</dbReference>
<dbReference type="AlphaFoldDB" id="A0A1G9GW42"/>
<keyword evidence="1" id="KW-0812">Transmembrane</keyword>
<keyword evidence="1" id="KW-0472">Membrane</keyword>
<feature type="transmembrane region" description="Helical" evidence="1">
    <location>
        <begin position="72"/>
        <end position="90"/>
    </location>
</feature>
<dbReference type="EMBL" id="FNGF01000003">
    <property type="protein sequence ID" value="SDL04802.1"/>
    <property type="molecule type" value="Genomic_DNA"/>
</dbReference>
<dbReference type="STRING" id="380244.SAMN05216298_2458"/>
<proteinExistence type="predicted"/>
<feature type="transmembrane region" description="Helical" evidence="1">
    <location>
        <begin position="7"/>
        <end position="27"/>
    </location>
</feature>
<evidence type="ECO:0000313" key="2">
    <source>
        <dbReference type="EMBL" id="SDL04802.1"/>
    </source>
</evidence>
<protein>
    <recommendedName>
        <fullName evidence="4">DUF2637 domain-containing protein</fullName>
    </recommendedName>
</protein>
<organism evidence="2 3">
    <name type="scientific">Glycomyces sambucus</name>
    <dbReference type="NCBI Taxonomy" id="380244"/>
    <lineage>
        <taxon>Bacteria</taxon>
        <taxon>Bacillati</taxon>
        <taxon>Actinomycetota</taxon>
        <taxon>Actinomycetes</taxon>
        <taxon>Glycomycetales</taxon>
        <taxon>Glycomycetaceae</taxon>
        <taxon>Glycomyces</taxon>
    </lineage>
</organism>
<dbReference type="InterPro" id="IPR021235">
    <property type="entry name" value="DUF2637"/>
</dbReference>
<keyword evidence="3" id="KW-1185">Reference proteome</keyword>
<feature type="transmembrane region" description="Helical" evidence="1">
    <location>
        <begin position="39"/>
        <end position="60"/>
    </location>
</feature>
<dbReference type="OrthoDB" id="4331650at2"/>
<name>A0A1G9GW42_9ACTN</name>
<reference evidence="3" key="1">
    <citation type="submission" date="2016-10" db="EMBL/GenBank/DDBJ databases">
        <authorList>
            <person name="Varghese N."/>
            <person name="Submissions S."/>
        </authorList>
    </citation>
    <scope>NUCLEOTIDE SEQUENCE [LARGE SCALE GENOMIC DNA]</scope>
    <source>
        <strain evidence="3">CGMCC 4.3147</strain>
    </source>
</reference>
<sequence length="183" mass="19020">MKLEDGVQTVIMLSMGVAAGAVSFTHVHDATVLAGQPSWVGWVNAVTIELMVIALGLEVRRRRRNGGHKVKSVMAMMMFFIALSLGAQVLDAEPTLVGWLAASASALGFLTLVKVVLSRPAEKAPAESVAAPAASRGPVYAAAPVASTAPVDVPSLQVERQAVTAEPAQPDFANAFASFGKGR</sequence>
<evidence type="ECO:0008006" key="4">
    <source>
        <dbReference type="Google" id="ProtNLM"/>
    </source>
</evidence>